<dbReference type="EMBL" id="BMAW01120975">
    <property type="protein sequence ID" value="GFT91850.1"/>
    <property type="molecule type" value="Genomic_DNA"/>
</dbReference>
<keyword evidence="2" id="KW-1185">Reference proteome</keyword>
<evidence type="ECO:0000313" key="2">
    <source>
        <dbReference type="Proteomes" id="UP000887013"/>
    </source>
</evidence>
<reference evidence="1" key="1">
    <citation type="submission" date="2020-08" db="EMBL/GenBank/DDBJ databases">
        <title>Multicomponent nature underlies the extraordinary mechanical properties of spider dragline silk.</title>
        <authorList>
            <person name="Kono N."/>
            <person name="Nakamura H."/>
            <person name="Mori M."/>
            <person name="Yoshida Y."/>
            <person name="Ohtoshi R."/>
            <person name="Malay A.D."/>
            <person name="Moran D.A.P."/>
            <person name="Tomita M."/>
            <person name="Numata K."/>
            <person name="Arakawa K."/>
        </authorList>
    </citation>
    <scope>NUCLEOTIDE SEQUENCE</scope>
</reference>
<gene>
    <name evidence="1" type="ORF">NPIL_337801</name>
</gene>
<name>A0A8X6Q1S6_NEPPI</name>
<dbReference type="AlphaFoldDB" id="A0A8X6Q1S6"/>
<sequence>MPENLVHEFDTLVGQPLERNMKRHKLHELLDTCLGLDNAHHTFVEHSPLSMFSEFSGFLSLHDILLHMFYHVHIWRFGFNSSAWKKKQIPPSEDSIDQEEHKSVKPCTQFLPCDATNRNRSDKRKT</sequence>
<proteinExistence type="predicted"/>
<comment type="caution">
    <text evidence="1">The sequence shown here is derived from an EMBL/GenBank/DDBJ whole genome shotgun (WGS) entry which is preliminary data.</text>
</comment>
<organism evidence="1 2">
    <name type="scientific">Nephila pilipes</name>
    <name type="common">Giant wood spider</name>
    <name type="synonym">Nephila maculata</name>
    <dbReference type="NCBI Taxonomy" id="299642"/>
    <lineage>
        <taxon>Eukaryota</taxon>
        <taxon>Metazoa</taxon>
        <taxon>Ecdysozoa</taxon>
        <taxon>Arthropoda</taxon>
        <taxon>Chelicerata</taxon>
        <taxon>Arachnida</taxon>
        <taxon>Araneae</taxon>
        <taxon>Araneomorphae</taxon>
        <taxon>Entelegynae</taxon>
        <taxon>Araneoidea</taxon>
        <taxon>Nephilidae</taxon>
        <taxon>Nephila</taxon>
    </lineage>
</organism>
<accession>A0A8X6Q1S6</accession>
<protein>
    <submittedName>
        <fullName evidence="1">Uncharacterized protein</fullName>
    </submittedName>
</protein>
<evidence type="ECO:0000313" key="1">
    <source>
        <dbReference type="EMBL" id="GFT91850.1"/>
    </source>
</evidence>
<dbReference type="Proteomes" id="UP000887013">
    <property type="component" value="Unassembled WGS sequence"/>
</dbReference>